<reference evidence="1 2" key="1">
    <citation type="submission" date="2021-06" db="EMBL/GenBank/DDBJ databases">
        <authorList>
            <person name="Palmer J.M."/>
        </authorList>
    </citation>
    <scope>NUCLEOTIDE SEQUENCE [LARGE SCALE GENOMIC DNA]</scope>
    <source>
        <strain evidence="1 2">AS_MEX2019</strain>
        <tissue evidence="1">Muscle</tissue>
    </source>
</reference>
<sequence length="126" mass="14381">MLEGSAPSTLPEDPKEERPGLNLLLTFYHMSIESLRAYCFTVWYGRQEKASEGSQDGAERCWLPSPLLDRHLSLPVEHMKSPRTAQALALDCSTFRSKGRTVYRCIKSKTSRQKNSFFPREISTLN</sequence>
<gene>
    <name evidence="1" type="ORF">AMECASPLE_039008</name>
</gene>
<accession>A0ABV0ZH30</accession>
<evidence type="ECO:0000313" key="1">
    <source>
        <dbReference type="EMBL" id="MEQ2305547.1"/>
    </source>
</evidence>
<comment type="caution">
    <text evidence="1">The sequence shown here is derived from an EMBL/GenBank/DDBJ whole genome shotgun (WGS) entry which is preliminary data.</text>
</comment>
<name>A0ABV0ZH30_9TELE</name>
<dbReference type="Proteomes" id="UP001469553">
    <property type="component" value="Unassembled WGS sequence"/>
</dbReference>
<proteinExistence type="predicted"/>
<dbReference type="EMBL" id="JAHRIP010064088">
    <property type="protein sequence ID" value="MEQ2305547.1"/>
    <property type="molecule type" value="Genomic_DNA"/>
</dbReference>
<organism evidence="1 2">
    <name type="scientific">Ameca splendens</name>
    <dbReference type="NCBI Taxonomy" id="208324"/>
    <lineage>
        <taxon>Eukaryota</taxon>
        <taxon>Metazoa</taxon>
        <taxon>Chordata</taxon>
        <taxon>Craniata</taxon>
        <taxon>Vertebrata</taxon>
        <taxon>Euteleostomi</taxon>
        <taxon>Actinopterygii</taxon>
        <taxon>Neopterygii</taxon>
        <taxon>Teleostei</taxon>
        <taxon>Neoteleostei</taxon>
        <taxon>Acanthomorphata</taxon>
        <taxon>Ovalentaria</taxon>
        <taxon>Atherinomorphae</taxon>
        <taxon>Cyprinodontiformes</taxon>
        <taxon>Goodeidae</taxon>
        <taxon>Ameca</taxon>
    </lineage>
</organism>
<protein>
    <submittedName>
        <fullName evidence="1">Uncharacterized protein</fullName>
    </submittedName>
</protein>
<keyword evidence="2" id="KW-1185">Reference proteome</keyword>
<evidence type="ECO:0000313" key="2">
    <source>
        <dbReference type="Proteomes" id="UP001469553"/>
    </source>
</evidence>